<dbReference type="PANTHER" id="PTHR44167">
    <property type="entry name" value="OVARIAN-SPECIFIC SERINE/THREONINE-PROTEIN KINASE LOK-RELATED"/>
    <property type="match status" value="1"/>
</dbReference>
<keyword evidence="2" id="KW-0808">Transferase</keyword>
<keyword evidence="2" id="KW-0723">Serine/threonine-protein kinase</keyword>
<evidence type="ECO:0000313" key="3">
    <source>
        <dbReference type="Proteomes" id="UP001162227"/>
    </source>
</evidence>
<evidence type="ECO:0000259" key="1">
    <source>
        <dbReference type="PROSITE" id="PS50011"/>
    </source>
</evidence>
<dbReference type="PANTHER" id="PTHR44167:SF24">
    <property type="entry name" value="SERINE_THREONINE-PROTEIN KINASE CHK2"/>
    <property type="match status" value="1"/>
</dbReference>
<reference evidence="2" key="2">
    <citation type="submission" date="2019-05" db="EMBL/GenBank/DDBJ databases">
        <authorList>
            <person name="Sutherland M."/>
            <person name="Sarker S."/>
            <person name="Raidal S.R."/>
        </authorList>
    </citation>
    <scope>NUCLEOTIDE SEQUENCE</scope>
    <source>
        <strain evidence="2">PsHV 5</strain>
    </source>
</reference>
<dbReference type="Pfam" id="PF00069">
    <property type="entry name" value="Pkinase"/>
    <property type="match status" value="1"/>
</dbReference>
<dbReference type="PROSITE" id="PS00108">
    <property type="entry name" value="PROTEIN_KINASE_ST"/>
    <property type="match status" value="1"/>
</dbReference>
<organism evidence="2 3">
    <name type="scientific">Psittacid alphaherpesvirus 5</name>
    <dbReference type="NCBI Taxonomy" id="2972693"/>
    <lineage>
        <taxon>Viruses</taxon>
        <taxon>Duplodnaviria</taxon>
        <taxon>Heunggongvirae</taxon>
        <taxon>Peploviricota</taxon>
        <taxon>Herviviricetes</taxon>
        <taxon>Herpesvirales</taxon>
        <taxon>Orthoherpesviridae</taxon>
        <taxon>Alphaherpesvirinae</taxon>
        <taxon>Iltovirus</taxon>
        <taxon>Iltovirus psittacidalpha5</taxon>
    </lineage>
</organism>
<proteinExistence type="predicted"/>
<dbReference type="CDD" id="cd00180">
    <property type="entry name" value="PKc"/>
    <property type="match status" value="1"/>
</dbReference>
<keyword evidence="3" id="KW-1185">Reference proteome</keyword>
<sequence>MANTWEGIVSEATCISTSPSILDQHPVDHHGFLNQFIPIRTTSSDHTIEEQHSSEFLQNYRIIDTIIPNTIYECREYTIDERTKLELGNLSDKETIVGDLCQPRLVAKKAKIGTKEEASLETEISTLAKLKCPQIIAIVGVERYQDNLYMLTAKYRYDLFSYLYDTREHTLDYSSILKIMRRILIAVNHIHSNRYIHRDIKIENVFLNSPDDAVLADFGSSIDFDSYRTPKNYGLAGTLSTSSPEMLSGCQYCELTDIWSCGMLALELFAYNTSFTLGEFNLPLRRLYDIIQRFSIRPDEFPQDIKDFQGSAKTSGFNRGCFGVPTVIRNLVLPADIEYFLTKMLVFDWQHRLDAQQLLKLPVFFKELGSGRYKWIKNQRRFRRRMAFSI</sequence>
<evidence type="ECO:0000313" key="2">
    <source>
        <dbReference type="EMBL" id="QFU14625.1"/>
    </source>
</evidence>
<dbReference type="InterPro" id="IPR008271">
    <property type="entry name" value="Ser/Thr_kinase_AS"/>
</dbReference>
<dbReference type="InterPro" id="IPR000719">
    <property type="entry name" value="Prot_kinase_dom"/>
</dbReference>
<keyword evidence="2" id="KW-0418">Kinase</keyword>
<name>A0A5P9JTS0_9ALPH</name>
<accession>A0A5P9JTS0</accession>
<reference evidence="2" key="1">
    <citation type="journal article" date="2019" name="Vet. Microbiol.">
        <title>Molecular and microscopic characterisation of a novel pathogenic herpesvirus from Indian ringneck parrots (Psittacula krameri).</title>
        <authorList>
            <person name="Sutherland M."/>
            <person name="Sarker S."/>
            <person name="Raidal S.R."/>
        </authorList>
    </citation>
    <scope>NUCLEOTIDE SEQUENCE</scope>
    <source>
        <strain evidence="2">PsHV 5</strain>
    </source>
</reference>
<protein>
    <submittedName>
        <fullName evidence="2">Serine/threonine protein kinase</fullName>
    </submittedName>
</protein>
<dbReference type="Gene3D" id="1.10.510.10">
    <property type="entry name" value="Transferase(Phosphotransferase) domain 1"/>
    <property type="match status" value="1"/>
</dbReference>
<dbReference type="GO" id="GO:0005524">
    <property type="term" value="F:ATP binding"/>
    <property type="evidence" value="ECO:0007669"/>
    <property type="project" value="InterPro"/>
</dbReference>
<dbReference type="GO" id="GO:0004674">
    <property type="term" value="F:protein serine/threonine kinase activity"/>
    <property type="evidence" value="ECO:0007669"/>
    <property type="project" value="UniProtKB-KW"/>
</dbReference>
<dbReference type="PROSITE" id="PS50011">
    <property type="entry name" value="PROTEIN_KINASE_DOM"/>
    <property type="match status" value="1"/>
</dbReference>
<feature type="domain" description="Protein kinase" evidence="1">
    <location>
        <begin position="57"/>
        <end position="364"/>
    </location>
</feature>
<dbReference type="SUPFAM" id="SSF56112">
    <property type="entry name" value="Protein kinase-like (PK-like)"/>
    <property type="match status" value="1"/>
</dbReference>
<dbReference type="Proteomes" id="UP001162227">
    <property type="component" value="Segment"/>
</dbReference>
<dbReference type="InterPro" id="IPR011009">
    <property type="entry name" value="Kinase-like_dom_sf"/>
</dbReference>
<dbReference type="EMBL" id="MK955929">
    <property type="protein sequence ID" value="QFU14625.1"/>
    <property type="molecule type" value="Genomic_DNA"/>
</dbReference>
<dbReference type="SMART" id="SM00220">
    <property type="entry name" value="S_TKc"/>
    <property type="match status" value="1"/>
</dbReference>